<dbReference type="GO" id="GO:0006303">
    <property type="term" value="P:double-strand break repair via nonhomologous end joining"/>
    <property type="evidence" value="ECO:0007669"/>
    <property type="project" value="TreeGrafter"/>
</dbReference>
<keyword evidence="2" id="KW-0227">DNA damage</keyword>
<dbReference type="GeneID" id="25281872"/>
<protein>
    <recommendedName>
        <fullName evidence="7">Non-homologous end-joining factor 1</fullName>
    </recommendedName>
</protein>
<evidence type="ECO:0000256" key="8">
    <source>
        <dbReference type="SAM" id="MobiDB-lite"/>
    </source>
</evidence>
<evidence type="ECO:0000313" key="12">
    <source>
        <dbReference type="Proteomes" id="UP000027920"/>
    </source>
</evidence>
<evidence type="ECO:0000256" key="4">
    <source>
        <dbReference type="ARBA" id="ARBA00023204"/>
    </source>
</evidence>
<dbReference type="GO" id="GO:0032807">
    <property type="term" value="C:DNA ligase IV complex"/>
    <property type="evidence" value="ECO:0007669"/>
    <property type="project" value="TreeGrafter"/>
</dbReference>
<dbReference type="Pfam" id="PF09302">
    <property type="entry name" value="XLF"/>
    <property type="match status" value="1"/>
</dbReference>
<evidence type="ECO:0000256" key="3">
    <source>
        <dbReference type="ARBA" id="ARBA00023125"/>
    </source>
</evidence>
<dbReference type="PANTHER" id="PTHR32235">
    <property type="entry name" value="NON-HOMOLOGOUS END-JOINING FACTOR 1"/>
    <property type="match status" value="1"/>
</dbReference>
<evidence type="ECO:0000256" key="6">
    <source>
        <dbReference type="ARBA" id="ARBA00025747"/>
    </source>
</evidence>
<keyword evidence="3" id="KW-0238">DNA-binding</keyword>
<dbReference type="STRING" id="1182545.A0A072PBY8"/>
<sequence length="390" mass="43810">MPRFISHPDCTLLLSYDISLMPMSSFLGPFALRARIPEKSISPYLSRALRWTETQASIFAYTNLRQCDAQALWLNMQDSANEDGWQELRLPSRKECPKLFYSFHISKDSFSLLLTDLISIWDCSLDKYDILAEAARQQASIDPSESTHQFGLLLSKLRESLQDDQNTLVRGNSPASQNLLLRTKIGLPRPLKPLDWTFRLGQKNASELAEQLLRPSLHEVSVSQDKINSLLRIIKDKDHVISRLLDRIGTSAIDLSLIFPGIAGTSSRKGGQFSVADAKKHVAGMATFDEKNWIKQFSNDEGYEGADRTGLKNLVTGCEKCFAHTRQQHENWLNGLATSDREVLSDRTSNNKPQFSLGRTTKPASAVAGDELTESDDDFEVDTFILTTHT</sequence>
<proteinExistence type="inferred from homology"/>
<evidence type="ECO:0000259" key="9">
    <source>
        <dbReference type="Pfam" id="PF09302"/>
    </source>
</evidence>
<feature type="region of interest" description="Disordered" evidence="8">
    <location>
        <begin position="343"/>
        <end position="364"/>
    </location>
</feature>
<dbReference type="InterPro" id="IPR053829">
    <property type="entry name" value="XLF-like_CC"/>
</dbReference>
<accession>A0A072PBY8</accession>
<dbReference type="InterPro" id="IPR052287">
    <property type="entry name" value="NHEJ_factor"/>
</dbReference>
<comment type="subcellular location">
    <subcellularLocation>
        <location evidence="1">Nucleus</location>
    </subcellularLocation>
</comment>
<feature type="compositionally biased region" description="Polar residues" evidence="8">
    <location>
        <begin position="346"/>
        <end position="363"/>
    </location>
</feature>
<name>A0A072PBY8_9EURO</name>
<comment type="caution">
    <text evidence="11">The sequence shown here is derived from an EMBL/GenBank/DDBJ whole genome shotgun (WGS) entry which is preliminary data.</text>
</comment>
<evidence type="ECO:0000256" key="7">
    <source>
        <dbReference type="ARBA" id="ARBA00044529"/>
    </source>
</evidence>
<evidence type="ECO:0000256" key="5">
    <source>
        <dbReference type="ARBA" id="ARBA00023242"/>
    </source>
</evidence>
<dbReference type="Proteomes" id="UP000027920">
    <property type="component" value="Unassembled WGS sequence"/>
</dbReference>
<reference evidence="11 12" key="1">
    <citation type="submission" date="2013-03" db="EMBL/GenBank/DDBJ databases">
        <title>The Genome Sequence of Exophiala aquamarina CBS 119918.</title>
        <authorList>
            <consortium name="The Broad Institute Genomics Platform"/>
            <person name="Cuomo C."/>
            <person name="de Hoog S."/>
            <person name="Gorbushina A."/>
            <person name="Walker B."/>
            <person name="Young S.K."/>
            <person name="Zeng Q."/>
            <person name="Gargeya S."/>
            <person name="Fitzgerald M."/>
            <person name="Haas B."/>
            <person name="Abouelleil A."/>
            <person name="Allen A.W."/>
            <person name="Alvarado L."/>
            <person name="Arachchi H.M."/>
            <person name="Berlin A.M."/>
            <person name="Chapman S.B."/>
            <person name="Gainer-Dewar J."/>
            <person name="Goldberg J."/>
            <person name="Griggs A."/>
            <person name="Gujja S."/>
            <person name="Hansen M."/>
            <person name="Howarth C."/>
            <person name="Imamovic A."/>
            <person name="Ireland A."/>
            <person name="Larimer J."/>
            <person name="McCowan C."/>
            <person name="Murphy C."/>
            <person name="Pearson M."/>
            <person name="Poon T.W."/>
            <person name="Priest M."/>
            <person name="Roberts A."/>
            <person name="Saif S."/>
            <person name="Shea T."/>
            <person name="Sisk P."/>
            <person name="Sykes S."/>
            <person name="Wortman J."/>
            <person name="Nusbaum C."/>
            <person name="Birren B."/>
        </authorList>
    </citation>
    <scope>NUCLEOTIDE SEQUENCE [LARGE SCALE GENOMIC DNA]</scope>
    <source>
        <strain evidence="11 12">CBS 119918</strain>
    </source>
</reference>
<dbReference type="VEuPathDB" id="FungiDB:A1O9_06958"/>
<gene>
    <name evidence="11" type="ORF">A1O9_06958</name>
</gene>
<dbReference type="Gene3D" id="2.170.210.10">
    <property type="entry name" value="DNA double-strand break repair and VJ recombination XRCC4, N-terminal"/>
    <property type="match status" value="1"/>
</dbReference>
<dbReference type="AlphaFoldDB" id="A0A072PBY8"/>
<dbReference type="GO" id="GO:0045027">
    <property type="term" value="F:DNA end binding"/>
    <property type="evidence" value="ECO:0007669"/>
    <property type="project" value="TreeGrafter"/>
</dbReference>
<evidence type="ECO:0000313" key="11">
    <source>
        <dbReference type="EMBL" id="KEF56768.1"/>
    </source>
</evidence>
<evidence type="ECO:0000256" key="1">
    <source>
        <dbReference type="ARBA" id="ARBA00004123"/>
    </source>
</evidence>
<feature type="domain" description="XLF-like N-terminal" evidence="9">
    <location>
        <begin position="85"/>
        <end position="200"/>
    </location>
</feature>
<dbReference type="OrthoDB" id="2155935at2759"/>
<dbReference type="CDD" id="cd22285">
    <property type="entry name" value="HD_XLF_N"/>
    <property type="match status" value="1"/>
</dbReference>
<evidence type="ECO:0000259" key="10">
    <source>
        <dbReference type="Pfam" id="PF21928"/>
    </source>
</evidence>
<dbReference type="InterPro" id="IPR015381">
    <property type="entry name" value="XLF-like_N"/>
</dbReference>
<dbReference type="Pfam" id="PF21928">
    <property type="entry name" value="XLF_CC"/>
    <property type="match status" value="1"/>
</dbReference>
<keyword evidence="4" id="KW-0234">DNA repair</keyword>
<dbReference type="InterPro" id="IPR038051">
    <property type="entry name" value="XRCC4-like_N_sf"/>
</dbReference>
<keyword evidence="12" id="KW-1185">Reference proteome</keyword>
<feature type="domain" description="XLF-like coiled-coil region" evidence="10">
    <location>
        <begin position="205"/>
        <end position="256"/>
    </location>
</feature>
<dbReference type="EMBL" id="AMGV01000005">
    <property type="protein sequence ID" value="KEF56768.1"/>
    <property type="molecule type" value="Genomic_DNA"/>
</dbReference>
<keyword evidence="5" id="KW-0539">Nucleus</keyword>
<dbReference type="PANTHER" id="PTHR32235:SF1">
    <property type="entry name" value="NON-HOMOLOGOUS END-JOINING FACTOR 1"/>
    <property type="match status" value="1"/>
</dbReference>
<evidence type="ECO:0000256" key="2">
    <source>
        <dbReference type="ARBA" id="ARBA00022763"/>
    </source>
</evidence>
<dbReference type="RefSeq" id="XP_013259358.1">
    <property type="nucleotide sequence ID" value="XM_013403904.1"/>
</dbReference>
<dbReference type="HOGENOM" id="CLU_707952_0_0_1"/>
<comment type="similarity">
    <text evidence="6">Belongs to the XRCC4-XLF family. XLF subfamily.</text>
</comment>
<organism evidence="11 12">
    <name type="scientific">Exophiala aquamarina CBS 119918</name>
    <dbReference type="NCBI Taxonomy" id="1182545"/>
    <lineage>
        <taxon>Eukaryota</taxon>
        <taxon>Fungi</taxon>
        <taxon>Dikarya</taxon>
        <taxon>Ascomycota</taxon>
        <taxon>Pezizomycotina</taxon>
        <taxon>Eurotiomycetes</taxon>
        <taxon>Chaetothyriomycetidae</taxon>
        <taxon>Chaetothyriales</taxon>
        <taxon>Herpotrichiellaceae</taxon>
        <taxon>Exophiala</taxon>
    </lineage>
</organism>